<reference evidence="1 2" key="1">
    <citation type="submission" date="2016-10" db="EMBL/GenBank/DDBJ databases">
        <authorList>
            <person name="de Groot N.N."/>
        </authorList>
    </citation>
    <scope>NUCLEOTIDE SEQUENCE [LARGE SCALE GENOMIC DNA]</scope>
    <source>
        <strain evidence="1 2">DSM 44637</strain>
    </source>
</reference>
<proteinExistence type="predicted"/>
<dbReference type="STRING" id="112413.SAMN05421854_11388"/>
<sequence length="63" mass="6900">MLHQIHGQFTDFRPRRIREALAGNGASKPVATARVLVFADRVAGGDPVLDRSSSFWHGGLLSR</sequence>
<accession>A0A1I5YWM6</accession>
<organism evidence="1 2">
    <name type="scientific">Amycolatopsis rubida</name>
    <dbReference type="NCBI Taxonomy" id="112413"/>
    <lineage>
        <taxon>Bacteria</taxon>
        <taxon>Bacillati</taxon>
        <taxon>Actinomycetota</taxon>
        <taxon>Actinomycetes</taxon>
        <taxon>Pseudonocardiales</taxon>
        <taxon>Pseudonocardiaceae</taxon>
        <taxon>Amycolatopsis</taxon>
    </lineage>
</organism>
<dbReference type="AlphaFoldDB" id="A0A1I5YWM6"/>
<dbReference type="Proteomes" id="UP000199137">
    <property type="component" value="Unassembled WGS sequence"/>
</dbReference>
<gene>
    <name evidence="1" type="ORF">SAMN05421854_11388</name>
</gene>
<dbReference type="EMBL" id="FOWC01000013">
    <property type="protein sequence ID" value="SFQ48681.1"/>
    <property type="molecule type" value="Genomic_DNA"/>
</dbReference>
<dbReference type="RefSeq" id="WP_093576129.1">
    <property type="nucleotide sequence ID" value="NZ_FOWC01000013.1"/>
</dbReference>
<evidence type="ECO:0000313" key="1">
    <source>
        <dbReference type="EMBL" id="SFQ48681.1"/>
    </source>
</evidence>
<name>A0A1I5YWM6_9PSEU</name>
<protein>
    <submittedName>
        <fullName evidence="1">Uncharacterized protein</fullName>
    </submittedName>
</protein>
<evidence type="ECO:0000313" key="2">
    <source>
        <dbReference type="Proteomes" id="UP000199137"/>
    </source>
</evidence>